<dbReference type="SMART" id="SM00267">
    <property type="entry name" value="GGDEF"/>
    <property type="match status" value="1"/>
</dbReference>
<accession>E9SDM8</accession>
<dbReference type="InterPro" id="IPR046335">
    <property type="entry name" value="LacI/GalR-like_sensor"/>
</dbReference>
<dbReference type="Proteomes" id="UP000004259">
    <property type="component" value="Unassembled WGS sequence"/>
</dbReference>
<dbReference type="InterPro" id="IPR029787">
    <property type="entry name" value="Nucleotide_cyclase"/>
</dbReference>
<keyword evidence="1" id="KW-0805">Transcription regulation</keyword>
<dbReference type="Gene3D" id="3.30.70.270">
    <property type="match status" value="1"/>
</dbReference>
<sequence length="636" mass="71527">MINNRKSIAVFTNQVTTGYRRTFCETINSTATSLGYNVVFINFMGIIGGKHRDYGNYEYKFIDVIPYGEFAGIIFDEESFTIDGMVEKLVAQIKEKAHCPVISGSSYMEDFYNIVFDDASGVEQMVQHLYDVHGCREIGFLSGPFEHPDAAARLAAFKVVMKKLGLPEEGAGIFEGNFWFNKSVEAADFFFGEGRERPEAIVCANDYMLMGLYKALKERGIRVPEDVILTGFDGTEEGQSFIPRLTTVDRKREVVADEAVRMIDKMVKGEKCPKLVKVKASLILANTCGCKSIDYKKEVRRVNLSTEQNRTVNYYLGDVIGATLKMNLVESIEDLESAFAEHAVNFGGYRTFCLMTYVDEKSGKTSLEKAMTLPTSKVYPAMMVDKWHDFEGCERKVFSTEEFLPEESDNDPKMMYVTSMHCGDRVFGYCSIAMTGSGIFNEFFNVWIATLAVALESLLRQNNIRELISSLEDTSVRDGLTGLYNRRGFETRSAEAARRMHRDELACAMVIDMDGLKKVNDHYGHAEGDFAIRKIAEIINSCSIGGKIAGRTGGDEFYIFVPCCDESKAESFRREFLEKISEFNSKGEKPYLLDASFGAYIHEIGAACDVEELIKVADEHMYEAKQAKKARMSANR</sequence>
<feature type="domain" description="GGDEF" evidence="4">
    <location>
        <begin position="504"/>
        <end position="636"/>
    </location>
</feature>
<dbReference type="GO" id="GO:0000976">
    <property type="term" value="F:transcription cis-regulatory region binding"/>
    <property type="evidence" value="ECO:0007669"/>
    <property type="project" value="TreeGrafter"/>
</dbReference>
<evidence type="ECO:0000259" key="4">
    <source>
        <dbReference type="PROSITE" id="PS50887"/>
    </source>
</evidence>
<dbReference type="EMBL" id="ADKM02000091">
    <property type="protein sequence ID" value="EGC02623.1"/>
    <property type="molecule type" value="Genomic_DNA"/>
</dbReference>
<reference evidence="5 6" key="1">
    <citation type="submission" date="2011-02" db="EMBL/GenBank/DDBJ databases">
        <authorList>
            <person name="Nelson K.E."/>
            <person name="Sutton G."/>
            <person name="Torralba M."/>
            <person name="Durkin S."/>
            <person name="Harkins D."/>
            <person name="Montgomery R."/>
            <person name="Ziemer C."/>
            <person name="Klaassens E."/>
            <person name="Ocuiv P."/>
            <person name="Morrison M."/>
        </authorList>
    </citation>
    <scope>NUCLEOTIDE SEQUENCE [LARGE SCALE GENOMIC DNA]</scope>
    <source>
        <strain evidence="5 6">8</strain>
    </source>
</reference>
<proteinExistence type="predicted"/>
<protein>
    <submittedName>
        <fullName evidence="5">Diguanylate cyclase (GGDEF) domain protein</fullName>
    </submittedName>
</protein>
<dbReference type="InterPro" id="IPR043128">
    <property type="entry name" value="Rev_trsase/Diguanyl_cyclase"/>
</dbReference>
<dbReference type="SUPFAM" id="SSF55073">
    <property type="entry name" value="Nucleotide cyclase"/>
    <property type="match status" value="1"/>
</dbReference>
<keyword evidence="3" id="KW-0804">Transcription</keyword>
<organism evidence="5 6">
    <name type="scientific">Ruminococcus albus 8</name>
    <dbReference type="NCBI Taxonomy" id="246199"/>
    <lineage>
        <taxon>Bacteria</taxon>
        <taxon>Bacillati</taxon>
        <taxon>Bacillota</taxon>
        <taxon>Clostridia</taxon>
        <taxon>Eubacteriales</taxon>
        <taxon>Oscillospiraceae</taxon>
        <taxon>Ruminococcus</taxon>
    </lineage>
</organism>
<evidence type="ECO:0000256" key="1">
    <source>
        <dbReference type="ARBA" id="ARBA00023015"/>
    </source>
</evidence>
<dbReference type="PANTHER" id="PTHR30146:SF24">
    <property type="entry name" value="XYLOSE OPERON REGULATORY PROTEIN"/>
    <property type="match status" value="1"/>
</dbReference>
<dbReference type="Gene3D" id="3.40.50.2300">
    <property type="match status" value="2"/>
</dbReference>
<evidence type="ECO:0000313" key="6">
    <source>
        <dbReference type="Proteomes" id="UP000004259"/>
    </source>
</evidence>
<dbReference type="InterPro" id="IPR028082">
    <property type="entry name" value="Peripla_BP_I"/>
</dbReference>
<evidence type="ECO:0000313" key="5">
    <source>
        <dbReference type="EMBL" id="EGC02623.1"/>
    </source>
</evidence>
<dbReference type="STRING" id="246199.CUS_7227"/>
<dbReference type="NCBIfam" id="TIGR00254">
    <property type="entry name" value="GGDEF"/>
    <property type="match status" value="1"/>
</dbReference>
<dbReference type="Pfam" id="PF00990">
    <property type="entry name" value="GGDEF"/>
    <property type="match status" value="1"/>
</dbReference>
<evidence type="ECO:0000256" key="2">
    <source>
        <dbReference type="ARBA" id="ARBA00023125"/>
    </source>
</evidence>
<dbReference type="PANTHER" id="PTHR30146">
    <property type="entry name" value="LACI-RELATED TRANSCRIPTIONAL REPRESSOR"/>
    <property type="match status" value="1"/>
</dbReference>
<keyword evidence="6" id="KW-1185">Reference proteome</keyword>
<comment type="caution">
    <text evidence="5">The sequence shown here is derived from an EMBL/GenBank/DDBJ whole genome shotgun (WGS) entry which is preliminary data.</text>
</comment>
<keyword evidence="2" id="KW-0238">DNA-binding</keyword>
<dbReference type="CDD" id="cd06267">
    <property type="entry name" value="PBP1_LacI_sugar_binding-like"/>
    <property type="match status" value="1"/>
</dbReference>
<dbReference type="InterPro" id="IPR000160">
    <property type="entry name" value="GGDEF_dom"/>
</dbReference>
<dbReference type="SUPFAM" id="SSF53822">
    <property type="entry name" value="Periplasmic binding protein-like I"/>
    <property type="match status" value="1"/>
</dbReference>
<dbReference type="CDD" id="cd01949">
    <property type="entry name" value="GGDEF"/>
    <property type="match status" value="1"/>
</dbReference>
<dbReference type="PROSITE" id="PS50887">
    <property type="entry name" value="GGDEF"/>
    <property type="match status" value="1"/>
</dbReference>
<dbReference type="AlphaFoldDB" id="E9SDM8"/>
<name>E9SDM8_RUMAL</name>
<dbReference type="Pfam" id="PF13377">
    <property type="entry name" value="Peripla_BP_3"/>
    <property type="match status" value="1"/>
</dbReference>
<dbReference type="RefSeq" id="WP_002850593.1">
    <property type="nucleotide sequence ID" value="NZ_ADKM02000091.1"/>
</dbReference>
<dbReference type="eggNOG" id="COG1609">
    <property type="taxonomic scope" value="Bacteria"/>
</dbReference>
<dbReference type="GO" id="GO:0003700">
    <property type="term" value="F:DNA-binding transcription factor activity"/>
    <property type="evidence" value="ECO:0007669"/>
    <property type="project" value="TreeGrafter"/>
</dbReference>
<dbReference type="OrthoDB" id="56125at2"/>
<dbReference type="eggNOG" id="COG2199">
    <property type="taxonomic scope" value="Bacteria"/>
</dbReference>
<evidence type="ECO:0000256" key="3">
    <source>
        <dbReference type="ARBA" id="ARBA00023163"/>
    </source>
</evidence>
<gene>
    <name evidence="5" type="ORF">CUS_7227</name>
</gene>